<dbReference type="Proteomes" id="UP000183185">
    <property type="component" value="Unassembled WGS sequence"/>
</dbReference>
<protein>
    <submittedName>
        <fullName evidence="1">Glycosyl transferase</fullName>
    </submittedName>
</protein>
<evidence type="ECO:0000313" key="2">
    <source>
        <dbReference type="Proteomes" id="UP000183185"/>
    </source>
</evidence>
<keyword evidence="1" id="KW-0808">Transferase</keyword>
<reference evidence="1 2" key="1">
    <citation type="submission" date="2016-06" db="EMBL/GenBank/DDBJ databases">
        <title>First insights into the genetic diversity and population structure of in the Bacillus cereus group bacteria from diverse marine environments.</title>
        <authorList>
            <person name="Liu Y."/>
            <person name="Lai Q."/>
            <person name="Shao Z."/>
        </authorList>
    </citation>
    <scope>NUCLEOTIDE SEQUENCE [LARGE SCALE GENOMIC DNA]</scope>
    <source>
        <strain evidence="1 2">TD42</strain>
    </source>
</reference>
<name>A0AA44L078_9BACI</name>
<sequence>MAFKKICKIAKNPQMIISRLMNLKMFNNYPDDKFLETKFWLRTGKKLDLKKPMTFNEKLQWLKLYDRNPEYTQLVDKLEVRKYIEKTIGKEYLIPLLGEWDKFEDIDFNLLPDQFVLKCTHDSGGLIVCEDKGALNLKRAKKKINRSLKRNFYYHGREWPYKNVKPRIICEKFMVDESGIELKDYKIFCFLGEPKIIQVDYNRFEGHKRNLYDVDWNYVSSSIKHPTDPARLIEKPEKLEEMLQLARMLSKEYYHVRVDFYSIKDKIYFGEMTFYHGSGYEKFEPEEFGYKMGSWLQLPTDK</sequence>
<evidence type="ECO:0000313" key="1">
    <source>
        <dbReference type="EMBL" id="OJE52252.1"/>
    </source>
</evidence>
<dbReference type="GO" id="GO:0016740">
    <property type="term" value="F:transferase activity"/>
    <property type="evidence" value="ECO:0007669"/>
    <property type="project" value="UniProtKB-KW"/>
</dbReference>
<dbReference type="AlphaFoldDB" id="A0AA44L078"/>
<dbReference type="EMBL" id="MACH01000003">
    <property type="protein sequence ID" value="OJE52252.1"/>
    <property type="molecule type" value="Genomic_DNA"/>
</dbReference>
<dbReference type="RefSeq" id="WP_002191228.1">
    <property type="nucleotide sequence ID" value="NZ_MACH01000003.1"/>
</dbReference>
<comment type="caution">
    <text evidence="1">The sequence shown here is derived from an EMBL/GenBank/DDBJ whole genome shotgun (WGS) entry which is preliminary data.</text>
</comment>
<organism evidence="1 2">
    <name type="scientific">Bacillus proteolyticus</name>
    <dbReference type="NCBI Taxonomy" id="2026192"/>
    <lineage>
        <taxon>Bacteria</taxon>
        <taxon>Bacillati</taxon>
        <taxon>Bacillota</taxon>
        <taxon>Bacilli</taxon>
        <taxon>Bacillales</taxon>
        <taxon>Bacillaceae</taxon>
        <taxon>Bacillus</taxon>
        <taxon>Bacillus cereus group</taxon>
    </lineage>
</organism>
<dbReference type="InterPro" id="IPR029465">
    <property type="entry name" value="ATPgrasp_TupA"/>
</dbReference>
<dbReference type="Pfam" id="PF14305">
    <property type="entry name" value="ATPgrasp_TupA"/>
    <property type="match status" value="1"/>
</dbReference>
<proteinExistence type="predicted"/>
<accession>A0AA44L078</accession>
<gene>
    <name evidence="1" type="ORF">BAQ49_20015</name>
</gene>